<dbReference type="Proteomes" id="UP001152803">
    <property type="component" value="Unassembled WGS sequence"/>
</dbReference>
<dbReference type="EMBL" id="JAFJMO010000007">
    <property type="protein sequence ID" value="KAJ8271782.1"/>
    <property type="molecule type" value="Genomic_DNA"/>
</dbReference>
<dbReference type="InterPro" id="IPR033603">
    <property type="entry name" value="CEP44"/>
</dbReference>
<keyword evidence="6 9" id="KW-0175">Coiled coil</keyword>
<keyword evidence="7" id="KW-0206">Cytoskeleton</keyword>
<feature type="compositionally biased region" description="Pro residues" evidence="10">
    <location>
        <begin position="309"/>
        <end position="323"/>
    </location>
</feature>
<proteinExistence type="predicted"/>
<evidence type="ECO:0000256" key="7">
    <source>
        <dbReference type="ARBA" id="ARBA00023212"/>
    </source>
</evidence>
<comment type="subcellular location">
    <subcellularLocation>
        <location evidence="1">Cytoplasm</location>
        <location evidence="1">Cytoskeleton</location>
        <location evidence="1">Microtubule organizing center</location>
        <location evidence="1">Centrosome</location>
        <location evidence="1">Centriole</location>
    </subcellularLocation>
    <subcellularLocation>
        <location evidence="3">Cytoplasm</location>
        <location evidence="3">Cytoskeleton</location>
        <location evidence="3">Spindle pole</location>
    </subcellularLocation>
    <subcellularLocation>
        <location evidence="2">Midbody</location>
    </subcellularLocation>
</comment>
<evidence type="ECO:0000256" key="4">
    <source>
        <dbReference type="ARBA" id="ARBA00014053"/>
    </source>
</evidence>
<dbReference type="GO" id="GO:0000922">
    <property type="term" value="C:spindle pole"/>
    <property type="evidence" value="ECO:0007669"/>
    <property type="project" value="UniProtKB-SubCell"/>
</dbReference>
<accession>A0A9Q1HZU4</accession>
<dbReference type="GO" id="GO:0005814">
    <property type="term" value="C:centriole"/>
    <property type="evidence" value="ECO:0007669"/>
    <property type="project" value="UniProtKB-SubCell"/>
</dbReference>
<reference evidence="12" key="1">
    <citation type="journal article" date="2023" name="Science">
        <title>Genome structures resolve the early diversification of teleost fishes.</title>
        <authorList>
            <person name="Parey E."/>
            <person name="Louis A."/>
            <person name="Montfort J."/>
            <person name="Bouchez O."/>
            <person name="Roques C."/>
            <person name="Iampietro C."/>
            <person name="Lluch J."/>
            <person name="Castinel A."/>
            <person name="Donnadieu C."/>
            <person name="Desvignes T."/>
            <person name="Floi Bucao C."/>
            <person name="Jouanno E."/>
            <person name="Wen M."/>
            <person name="Mejri S."/>
            <person name="Dirks R."/>
            <person name="Jansen H."/>
            <person name="Henkel C."/>
            <person name="Chen W.J."/>
            <person name="Zahm M."/>
            <person name="Cabau C."/>
            <person name="Klopp C."/>
            <person name="Thompson A.W."/>
            <person name="Robinson-Rechavi M."/>
            <person name="Braasch I."/>
            <person name="Lecointre G."/>
            <person name="Bobe J."/>
            <person name="Postlethwait J.H."/>
            <person name="Berthelot C."/>
            <person name="Roest Crollius H."/>
            <person name="Guiguen Y."/>
        </authorList>
    </citation>
    <scope>NUCLEOTIDE SEQUENCE</scope>
    <source>
        <strain evidence="12">Concon-B</strain>
    </source>
</reference>
<dbReference type="AlphaFoldDB" id="A0A9Q1HZU4"/>
<evidence type="ECO:0000256" key="6">
    <source>
        <dbReference type="ARBA" id="ARBA00023054"/>
    </source>
</evidence>
<comment type="caution">
    <text evidence="12">The sequence shown here is derived from an EMBL/GenBank/DDBJ whole genome shotgun (WGS) entry which is preliminary data.</text>
</comment>
<dbReference type="GO" id="GO:0007099">
    <property type="term" value="P:centriole replication"/>
    <property type="evidence" value="ECO:0007669"/>
    <property type="project" value="TreeGrafter"/>
</dbReference>
<keyword evidence="13" id="KW-1185">Reference proteome</keyword>
<organism evidence="12 13">
    <name type="scientific">Conger conger</name>
    <name type="common">Conger eel</name>
    <name type="synonym">Muraena conger</name>
    <dbReference type="NCBI Taxonomy" id="82655"/>
    <lineage>
        <taxon>Eukaryota</taxon>
        <taxon>Metazoa</taxon>
        <taxon>Chordata</taxon>
        <taxon>Craniata</taxon>
        <taxon>Vertebrata</taxon>
        <taxon>Euteleostomi</taxon>
        <taxon>Actinopterygii</taxon>
        <taxon>Neopterygii</taxon>
        <taxon>Teleostei</taxon>
        <taxon>Anguilliformes</taxon>
        <taxon>Congridae</taxon>
        <taxon>Conger</taxon>
    </lineage>
</organism>
<sequence length="366" mass="40973">MATGDLRGCLRKFELHLRSLKYPREVDYVGLAKGDPSSFLPVMNYTFLSYSSYLAEDLIGFGVELAGKNDVRFLEAVYKVLRDLFRYKPLLTKEQFLQLGFAERKIGIVCDIIGFVTERHKVLSKNCKTRKSRLPRSNHQAVPEGPLFEAESVKPTVLAAPPQPLVERHMGGPVAFVSCSSSEELSCEEQEGEEEEEDDDEDKLSTEFYASRVERRLQALEAQVLEYQRKLETLSLMEARIKRLESDTAGKIIINRQDWDNLESRVLLLETRLTLSSSQKPSTPARETENVAREVTTVGEPAETGPQSPRSPPGRGPDAPGPPAAAAINPFVLTALPKESIKERLERIASMMNETSSLLRSTEPSM</sequence>
<dbReference type="OrthoDB" id="259598at2759"/>
<evidence type="ECO:0000256" key="10">
    <source>
        <dbReference type="SAM" id="MobiDB-lite"/>
    </source>
</evidence>
<feature type="domain" description="Centrosomal CEP44" evidence="11">
    <location>
        <begin position="5"/>
        <end position="128"/>
    </location>
</feature>
<feature type="region of interest" description="Disordered" evidence="10">
    <location>
        <begin position="275"/>
        <end position="330"/>
    </location>
</feature>
<feature type="coiled-coil region" evidence="9">
    <location>
        <begin position="210"/>
        <end position="247"/>
    </location>
</feature>
<gene>
    <name evidence="12" type="ORF">COCON_G00106410</name>
</gene>
<evidence type="ECO:0000256" key="8">
    <source>
        <dbReference type="ARBA" id="ARBA00046235"/>
    </source>
</evidence>
<evidence type="ECO:0000256" key="1">
    <source>
        <dbReference type="ARBA" id="ARBA00004114"/>
    </source>
</evidence>
<dbReference type="GO" id="GO:0010457">
    <property type="term" value="P:centriole-centriole cohesion"/>
    <property type="evidence" value="ECO:0007669"/>
    <property type="project" value="TreeGrafter"/>
</dbReference>
<evidence type="ECO:0000256" key="3">
    <source>
        <dbReference type="ARBA" id="ARBA00004647"/>
    </source>
</evidence>
<dbReference type="PANTHER" id="PTHR31477">
    <property type="entry name" value="CENTROSOMAL PROTEIN OF 44 KDA"/>
    <property type="match status" value="1"/>
</dbReference>
<dbReference type="GO" id="GO:0005813">
    <property type="term" value="C:centrosome"/>
    <property type="evidence" value="ECO:0007669"/>
    <property type="project" value="TreeGrafter"/>
</dbReference>
<evidence type="ECO:0000313" key="12">
    <source>
        <dbReference type="EMBL" id="KAJ8271782.1"/>
    </source>
</evidence>
<protein>
    <recommendedName>
        <fullName evidence="4">Centrosomal protein of 44 kDa</fullName>
    </recommendedName>
</protein>
<comment type="function">
    <text evidence="8">Centriole-enriched microtubule-binding protein involved in centriole biogenesis. In collaboration with CEP295 and POC1B, is required for the centriole-to-centrosome conversion by ensuring the formation of bona fide centriole wall. Functions as a linker component that maintains centrosome cohesion. Associates with CROCC and regulates its stability and localization to the centrosome.</text>
</comment>
<name>A0A9Q1HZU4_CONCO</name>
<dbReference type="InterPro" id="IPR029157">
    <property type="entry name" value="CEP44_CC"/>
</dbReference>
<dbReference type="GO" id="GO:0030496">
    <property type="term" value="C:midbody"/>
    <property type="evidence" value="ECO:0007669"/>
    <property type="project" value="UniProtKB-SubCell"/>
</dbReference>
<dbReference type="PANTHER" id="PTHR31477:SF1">
    <property type="entry name" value="CENTROSOMAL PROTEIN OF 44 KDA"/>
    <property type="match status" value="1"/>
</dbReference>
<keyword evidence="5" id="KW-0963">Cytoplasm</keyword>
<dbReference type="Pfam" id="PF15007">
    <property type="entry name" value="CEP44"/>
    <property type="match status" value="1"/>
</dbReference>
<evidence type="ECO:0000256" key="9">
    <source>
        <dbReference type="SAM" id="Coils"/>
    </source>
</evidence>
<evidence type="ECO:0000313" key="13">
    <source>
        <dbReference type="Proteomes" id="UP001152803"/>
    </source>
</evidence>
<evidence type="ECO:0000256" key="2">
    <source>
        <dbReference type="ARBA" id="ARBA00004214"/>
    </source>
</evidence>
<evidence type="ECO:0000259" key="11">
    <source>
        <dbReference type="Pfam" id="PF15007"/>
    </source>
</evidence>
<evidence type="ECO:0000256" key="5">
    <source>
        <dbReference type="ARBA" id="ARBA00022490"/>
    </source>
</evidence>